<dbReference type="EMBL" id="CAJJDM010000059">
    <property type="protein sequence ID" value="CAD8077284.1"/>
    <property type="molecule type" value="Genomic_DNA"/>
</dbReference>
<feature type="coiled-coil region" evidence="8">
    <location>
        <begin position="32"/>
        <end position="59"/>
    </location>
</feature>
<keyword evidence="2" id="KW-0808">Transferase</keyword>
<keyword evidence="1 7" id="KW-0723">Serine/threonine-protein kinase</keyword>
<dbReference type="GO" id="GO:0005524">
    <property type="term" value="F:ATP binding"/>
    <property type="evidence" value="ECO:0007669"/>
    <property type="project" value="UniProtKB-UniRule"/>
</dbReference>
<dbReference type="CDD" id="cd05123">
    <property type="entry name" value="STKc_AGC"/>
    <property type="match status" value="1"/>
</dbReference>
<dbReference type="InterPro" id="IPR017441">
    <property type="entry name" value="Protein_kinase_ATP_BS"/>
</dbReference>
<keyword evidence="8" id="KW-0175">Coiled coil</keyword>
<dbReference type="Proteomes" id="UP000688137">
    <property type="component" value="Unassembled WGS sequence"/>
</dbReference>
<dbReference type="InterPro" id="IPR000719">
    <property type="entry name" value="Prot_kinase_dom"/>
</dbReference>
<dbReference type="InterPro" id="IPR045270">
    <property type="entry name" value="STKc_AGC"/>
</dbReference>
<reference evidence="11" key="1">
    <citation type="submission" date="2021-01" db="EMBL/GenBank/DDBJ databases">
        <authorList>
            <consortium name="Genoscope - CEA"/>
            <person name="William W."/>
        </authorList>
    </citation>
    <scope>NUCLEOTIDE SEQUENCE</scope>
</reference>
<evidence type="ECO:0000256" key="1">
    <source>
        <dbReference type="ARBA" id="ARBA00022527"/>
    </source>
</evidence>
<evidence type="ECO:0000259" key="9">
    <source>
        <dbReference type="PROSITE" id="PS50011"/>
    </source>
</evidence>
<proteinExistence type="inferred from homology"/>
<dbReference type="InterPro" id="IPR008271">
    <property type="entry name" value="Ser/Thr_kinase_AS"/>
</dbReference>
<sequence length="383" mass="44943">MGQILEQCCKKGEKNQMKSSVALSNQSLDEPIEITEELIQKLKQQLDDVKKKLGDFEVQNTFNITQNDVWPIKLLGRGSFGKVYLVKIKDKLYAMKQIKKKLILKKQQLENLLYERFILQKYDHPFIIKMYFVYQEPLFINMVMEFVQGGELFYHLNKRKKFDQKTTAFFASQIVLALEFLHETVGVAYRDLKPENVLLCKDGYIKLADMGLAKDNSELNYSFCGTAEYLAPEMIEEKGHNSSVDFWTLGCIIFEMLFGHPPFQDENKKNLYIKIQTGEFKFPPNASQSAQSLIKGLLQYHPEERLNFTQIKQHEFFQEIDFDLIYKKKLKPPFEPLLTTEKDTRNFDYVLESQLKQSEIPNIPLAQELFQDFPFLAKQQLQF</sequence>
<keyword evidence="5 6" id="KW-0067">ATP-binding</keyword>
<dbReference type="InterPro" id="IPR000961">
    <property type="entry name" value="AGC-kinase_C"/>
</dbReference>
<accession>A0A8S1MQZ1</accession>
<keyword evidence="4" id="KW-0418">Kinase</keyword>
<keyword evidence="3 6" id="KW-0547">Nucleotide-binding</keyword>
<dbReference type="OMA" id="ILEQCCK"/>
<dbReference type="Pfam" id="PF00069">
    <property type="entry name" value="Pkinase"/>
    <property type="match status" value="1"/>
</dbReference>
<evidence type="ECO:0000256" key="8">
    <source>
        <dbReference type="SAM" id="Coils"/>
    </source>
</evidence>
<dbReference type="PROSITE" id="PS51285">
    <property type="entry name" value="AGC_KINASE_CTER"/>
    <property type="match status" value="1"/>
</dbReference>
<gene>
    <name evidence="11" type="ORF">PPRIM_AZ9-3.1.T0580036</name>
</gene>
<dbReference type="SMART" id="SM00220">
    <property type="entry name" value="S_TKc"/>
    <property type="match status" value="1"/>
</dbReference>
<dbReference type="GO" id="GO:0004691">
    <property type="term" value="F:cAMP-dependent protein kinase activity"/>
    <property type="evidence" value="ECO:0007669"/>
    <property type="project" value="TreeGrafter"/>
</dbReference>
<dbReference type="PROSITE" id="PS00107">
    <property type="entry name" value="PROTEIN_KINASE_ATP"/>
    <property type="match status" value="1"/>
</dbReference>
<protein>
    <submittedName>
        <fullName evidence="11">Uncharacterized protein</fullName>
    </submittedName>
</protein>
<dbReference type="PROSITE" id="PS50011">
    <property type="entry name" value="PROTEIN_KINASE_DOM"/>
    <property type="match status" value="1"/>
</dbReference>
<feature type="domain" description="AGC-kinase C-terminal" evidence="10">
    <location>
        <begin position="318"/>
        <end position="383"/>
    </location>
</feature>
<name>A0A8S1MQZ1_PARPR</name>
<evidence type="ECO:0000256" key="3">
    <source>
        <dbReference type="ARBA" id="ARBA00022741"/>
    </source>
</evidence>
<evidence type="ECO:0000256" key="2">
    <source>
        <dbReference type="ARBA" id="ARBA00022679"/>
    </source>
</evidence>
<comment type="similarity">
    <text evidence="7">Belongs to the protein kinase superfamily.</text>
</comment>
<dbReference type="PANTHER" id="PTHR24353">
    <property type="entry name" value="CYCLIC NUCLEOTIDE-DEPENDENT PROTEIN KINASE"/>
    <property type="match status" value="1"/>
</dbReference>
<dbReference type="PANTHER" id="PTHR24353:SF37">
    <property type="entry name" value="CAMP-DEPENDENT PROTEIN KINASE CATALYTIC SUBUNIT PRKX"/>
    <property type="match status" value="1"/>
</dbReference>
<keyword evidence="12" id="KW-1185">Reference proteome</keyword>
<dbReference type="PROSITE" id="PS00108">
    <property type="entry name" value="PROTEIN_KINASE_ST"/>
    <property type="match status" value="1"/>
</dbReference>
<evidence type="ECO:0000256" key="6">
    <source>
        <dbReference type="PROSITE-ProRule" id="PRU10141"/>
    </source>
</evidence>
<evidence type="ECO:0000313" key="11">
    <source>
        <dbReference type="EMBL" id="CAD8077284.1"/>
    </source>
</evidence>
<evidence type="ECO:0000256" key="7">
    <source>
        <dbReference type="RuleBase" id="RU000304"/>
    </source>
</evidence>
<dbReference type="GO" id="GO:0005952">
    <property type="term" value="C:cAMP-dependent protein kinase complex"/>
    <property type="evidence" value="ECO:0007669"/>
    <property type="project" value="TreeGrafter"/>
</dbReference>
<feature type="domain" description="Protein kinase" evidence="9">
    <location>
        <begin position="69"/>
        <end position="317"/>
    </location>
</feature>
<feature type="binding site" evidence="6">
    <location>
        <position position="105"/>
    </location>
    <ligand>
        <name>ATP</name>
        <dbReference type="ChEBI" id="CHEBI:30616"/>
    </ligand>
</feature>
<organism evidence="11 12">
    <name type="scientific">Paramecium primaurelia</name>
    <dbReference type="NCBI Taxonomy" id="5886"/>
    <lineage>
        <taxon>Eukaryota</taxon>
        <taxon>Sar</taxon>
        <taxon>Alveolata</taxon>
        <taxon>Ciliophora</taxon>
        <taxon>Intramacronucleata</taxon>
        <taxon>Oligohymenophorea</taxon>
        <taxon>Peniculida</taxon>
        <taxon>Parameciidae</taxon>
        <taxon>Paramecium</taxon>
    </lineage>
</organism>
<comment type="caution">
    <text evidence="11">The sequence shown here is derived from an EMBL/GenBank/DDBJ whole genome shotgun (WGS) entry which is preliminary data.</text>
</comment>
<evidence type="ECO:0000256" key="5">
    <source>
        <dbReference type="ARBA" id="ARBA00022840"/>
    </source>
</evidence>
<dbReference type="AlphaFoldDB" id="A0A8S1MQZ1"/>
<dbReference type="SMART" id="SM00133">
    <property type="entry name" value="S_TK_X"/>
    <property type="match status" value="1"/>
</dbReference>
<evidence type="ECO:0000313" key="12">
    <source>
        <dbReference type="Proteomes" id="UP000688137"/>
    </source>
</evidence>
<evidence type="ECO:0000256" key="4">
    <source>
        <dbReference type="ARBA" id="ARBA00022777"/>
    </source>
</evidence>
<evidence type="ECO:0000259" key="10">
    <source>
        <dbReference type="PROSITE" id="PS51285"/>
    </source>
</evidence>
<dbReference type="FunFam" id="1.10.510.10:FF:000008">
    <property type="entry name" value="Non-specific serine/threonine protein kinase"/>
    <property type="match status" value="1"/>
</dbReference>